<keyword evidence="2" id="KW-1185">Reference proteome</keyword>
<comment type="caution">
    <text evidence="1">The sequence shown here is derived from an EMBL/GenBank/DDBJ whole genome shotgun (WGS) entry which is preliminary data.</text>
</comment>
<dbReference type="Gene3D" id="1.20.120.450">
    <property type="entry name" value="dinb family like domain"/>
    <property type="match status" value="1"/>
</dbReference>
<dbReference type="AlphaFoldDB" id="D6U831"/>
<name>D6U831_KTERA</name>
<dbReference type="Proteomes" id="UP000004508">
    <property type="component" value="Unassembled WGS sequence"/>
</dbReference>
<dbReference type="EMBL" id="ADVG01000005">
    <property type="protein sequence ID" value="EFH80042.1"/>
    <property type="molecule type" value="Genomic_DNA"/>
</dbReference>
<dbReference type="InterPro" id="IPR034660">
    <property type="entry name" value="DinB/YfiT-like"/>
</dbReference>
<proteinExistence type="predicted"/>
<accession>D6U831</accession>
<evidence type="ECO:0000313" key="2">
    <source>
        <dbReference type="Proteomes" id="UP000004508"/>
    </source>
</evidence>
<protein>
    <recommendedName>
        <fullName evidence="3">DinB family protein</fullName>
    </recommendedName>
</protein>
<dbReference type="InParanoid" id="D6U831"/>
<evidence type="ECO:0000313" key="1">
    <source>
        <dbReference type="EMBL" id="EFH80042.1"/>
    </source>
</evidence>
<gene>
    <name evidence="1" type="ORF">Krac_0581</name>
</gene>
<sequence length="93" mass="10377">MIQNTLARLTPADLEQVFPPFGEAERVRHAKLVEPALQPFAQMWLDAARLAGVVRPAVSLQWIIWHVLEHDINHGSEISTILGVHGLPVVELD</sequence>
<organism evidence="1 2">
    <name type="scientific">Ktedonobacter racemifer DSM 44963</name>
    <dbReference type="NCBI Taxonomy" id="485913"/>
    <lineage>
        <taxon>Bacteria</taxon>
        <taxon>Bacillati</taxon>
        <taxon>Chloroflexota</taxon>
        <taxon>Ktedonobacteria</taxon>
        <taxon>Ktedonobacterales</taxon>
        <taxon>Ktedonobacteraceae</taxon>
        <taxon>Ktedonobacter</taxon>
    </lineage>
</organism>
<reference evidence="1 2" key="1">
    <citation type="journal article" date="2011" name="Stand. Genomic Sci.">
        <title>Non-contiguous finished genome sequence and contextual data of the filamentous soil bacterium Ktedonobacter racemifer type strain (SOSP1-21).</title>
        <authorList>
            <person name="Chang Y.J."/>
            <person name="Land M."/>
            <person name="Hauser L."/>
            <person name="Chertkov O."/>
            <person name="Del Rio T.G."/>
            <person name="Nolan M."/>
            <person name="Copeland A."/>
            <person name="Tice H."/>
            <person name="Cheng J.F."/>
            <person name="Lucas S."/>
            <person name="Han C."/>
            <person name="Goodwin L."/>
            <person name="Pitluck S."/>
            <person name="Ivanova N."/>
            <person name="Ovchinikova G."/>
            <person name="Pati A."/>
            <person name="Chen A."/>
            <person name="Palaniappan K."/>
            <person name="Mavromatis K."/>
            <person name="Liolios K."/>
            <person name="Brettin T."/>
            <person name="Fiebig A."/>
            <person name="Rohde M."/>
            <person name="Abt B."/>
            <person name="Goker M."/>
            <person name="Detter J.C."/>
            <person name="Woyke T."/>
            <person name="Bristow J."/>
            <person name="Eisen J.A."/>
            <person name="Markowitz V."/>
            <person name="Hugenholtz P."/>
            <person name="Kyrpides N.C."/>
            <person name="Klenk H.P."/>
            <person name="Lapidus A."/>
        </authorList>
    </citation>
    <scope>NUCLEOTIDE SEQUENCE [LARGE SCALE GENOMIC DNA]</scope>
    <source>
        <strain evidence="2">DSM 44963</strain>
    </source>
</reference>
<evidence type="ECO:0008006" key="3">
    <source>
        <dbReference type="Google" id="ProtNLM"/>
    </source>
</evidence>